<dbReference type="Pfam" id="PF00037">
    <property type="entry name" value="Fer4"/>
    <property type="match status" value="1"/>
</dbReference>
<dbReference type="InterPro" id="IPR058240">
    <property type="entry name" value="rSAM_sf"/>
</dbReference>
<sequence length="314" mass="35855">MGSVEPLIFSVQHFCLHDGPGIRSLLFFKGCPLRCIWCQNIESWKPEPEIAFKAHLCINCGRCVEKCPEHAFSEVGKRNSRFCRYCFTCTDNCPSGALTRFGVSRSVKDLMEELRPEFSLFKTSGGGVTFTGGEPTLYPEFASTLARNLRTEGIDVALETCGLFNLEKSKPLLRELNLVFFDIKIFDDAQHKKLCGTGNVEIKNNFKYLLDDWRRNKGPFIWPRLPVVPEITDGHNNIKGWAGFLRELGLTFLTIVPYHPMGANKRRWLGLPPTRELRIHTEEELQSIKQLFFYEGIKIYKPGEENITDYCTGS</sequence>
<dbReference type="NCBIfam" id="TIGR02494">
    <property type="entry name" value="PFLE_PFLC"/>
    <property type="match status" value="1"/>
</dbReference>
<dbReference type="SFLD" id="SFLDG01118">
    <property type="entry name" value="activating_enzymes__group_2"/>
    <property type="match status" value="1"/>
</dbReference>
<keyword evidence="4" id="KW-0949">S-adenosyl-L-methionine</keyword>
<feature type="domain" description="Radical SAM core" evidence="10">
    <location>
        <begin position="17"/>
        <end position="298"/>
    </location>
</feature>
<comment type="cofactor">
    <cofactor evidence="1">
        <name>[4Fe-4S] cluster</name>
        <dbReference type="ChEBI" id="CHEBI:49883"/>
    </cofactor>
</comment>
<dbReference type="Gene3D" id="3.20.20.70">
    <property type="entry name" value="Aldolase class I"/>
    <property type="match status" value="1"/>
</dbReference>
<dbReference type="PROSITE" id="PS00198">
    <property type="entry name" value="4FE4S_FER_1"/>
    <property type="match status" value="2"/>
</dbReference>
<dbReference type="PROSITE" id="PS51379">
    <property type="entry name" value="4FE4S_FER_2"/>
    <property type="match status" value="1"/>
</dbReference>
<keyword evidence="5" id="KW-0479">Metal-binding</keyword>
<dbReference type="Pfam" id="PF04055">
    <property type="entry name" value="Radical_SAM"/>
    <property type="match status" value="1"/>
</dbReference>
<keyword evidence="11" id="KW-0670">Pyruvate</keyword>
<evidence type="ECO:0000256" key="1">
    <source>
        <dbReference type="ARBA" id="ARBA00001966"/>
    </source>
</evidence>
<dbReference type="Pfam" id="PF13353">
    <property type="entry name" value="Fer4_12"/>
    <property type="match status" value="1"/>
</dbReference>
<evidence type="ECO:0000313" key="11">
    <source>
        <dbReference type="EMBL" id="KUG22107.1"/>
    </source>
</evidence>
<dbReference type="AlphaFoldDB" id="A0A0W8FML4"/>
<dbReference type="InterPro" id="IPR034457">
    <property type="entry name" value="Organic_radical-activating"/>
</dbReference>
<dbReference type="PIRSF" id="PIRSF000371">
    <property type="entry name" value="PFL_act_enz"/>
    <property type="match status" value="1"/>
</dbReference>
<dbReference type="InterPro" id="IPR017900">
    <property type="entry name" value="4Fe4S_Fe_S_CS"/>
</dbReference>
<reference evidence="11" key="1">
    <citation type="journal article" date="2015" name="Proc. Natl. Acad. Sci. U.S.A.">
        <title>Networks of energetic and metabolic interactions define dynamics in microbial communities.</title>
        <authorList>
            <person name="Embree M."/>
            <person name="Liu J.K."/>
            <person name="Al-Bassam M.M."/>
            <person name="Zengler K."/>
        </authorList>
    </citation>
    <scope>NUCLEOTIDE SEQUENCE</scope>
</reference>
<feature type="domain" description="4Fe-4S ferredoxin-type" evidence="9">
    <location>
        <begin position="48"/>
        <end position="77"/>
    </location>
</feature>
<dbReference type="InterPro" id="IPR012839">
    <property type="entry name" value="Organic_radical_activase"/>
</dbReference>
<evidence type="ECO:0000259" key="10">
    <source>
        <dbReference type="PROSITE" id="PS51918"/>
    </source>
</evidence>
<dbReference type="SFLD" id="SFLDG01066">
    <property type="entry name" value="organic_radical-activating_enz"/>
    <property type="match status" value="1"/>
</dbReference>
<evidence type="ECO:0000259" key="9">
    <source>
        <dbReference type="PROSITE" id="PS51379"/>
    </source>
</evidence>
<dbReference type="PROSITE" id="PS01087">
    <property type="entry name" value="RADICAL_ACTIVATING"/>
    <property type="match status" value="1"/>
</dbReference>
<dbReference type="SUPFAM" id="SSF54862">
    <property type="entry name" value="4Fe-4S ferredoxins"/>
    <property type="match status" value="1"/>
</dbReference>
<dbReference type="InterPro" id="IPR040074">
    <property type="entry name" value="BssD/PflA/YjjW"/>
</dbReference>
<protein>
    <submittedName>
        <fullName evidence="11">Pyruvate formate-lyase activating enzyme</fullName>
        <ecNumber evidence="11">1.97.1.4</ecNumber>
    </submittedName>
</protein>
<evidence type="ECO:0000256" key="2">
    <source>
        <dbReference type="ARBA" id="ARBA00009777"/>
    </source>
</evidence>
<dbReference type="GO" id="GO:0043365">
    <property type="term" value="F:[formate-C-acetyltransferase]-activating enzyme activity"/>
    <property type="evidence" value="ECO:0007669"/>
    <property type="project" value="UniProtKB-EC"/>
</dbReference>
<evidence type="ECO:0000256" key="4">
    <source>
        <dbReference type="ARBA" id="ARBA00022691"/>
    </source>
</evidence>
<keyword evidence="8" id="KW-0411">Iron-sulfur</keyword>
<comment type="caution">
    <text evidence="11">The sequence shown here is derived from an EMBL/GenBank/DDBJ whole genome shotgun (WGS) entry which is preliminary data.</text>
</comment>
<accession>A0A0W8FML4</accession>
<dbReference type="InterPro" id="IPR007197">
    <property type="entry name" value="rSAM"/>
</dbReference>
<evidence type="ECO:0000256" key="3">
    <source>
        <dbReference type="ARBA" id="ARBA00022485"/>
    </source>
</evidence>
<gene>
    <name evidence="11" type="ORF">ASZ90_008125</name>
</gene>
<dbReference type="GO" id="GO:0051539">
    <property type="term" value="F:4 iron, 4 sulfur cluster binding"/>
    <property type="evidence" value="ECO:0007669"/>
    <property type="project" value="UniProtKB-KW"/>
</dbReference>
<dbReference type="PANTHER" id="PTHR30352">
    <property type="entry name" value="PYRUVATE FORMATE-LYASE-ACTIVATING ENZYME"/>
    <property type="match status" value="1"/>
</dbReference>
<dbReference type="EC" id="1.97.1.4" evidence="11"/>
<dbReference type="InterPro" id="IPR001989">
    <property type="entry name" value="Radical_activat_CS"/>
</dbReference>
<dbReference type="PANTHER" id="PTHR30352:SF4">
    <property type="entry name" value="PYRUVATE FORMATE-LYASE 2-ACTIVATING ENZYME"/>
    <property type="match status" value="1"/>
</dbReference>
<organism evidence="11">
    <name type="scientific">hydrocarbon metagenome</name>
    <dbReference type="NCBI Taxonomy" id="938273"/>
    <lineage>
        <taxon>unclassified sequences</taxon>
        <taxon>metagenomes</taxon>
        <taxon>ecological metagenomes</taxon>
    </lineage>
</organism>
<evidence type="ECO:0000256" key="7">
    <source>
        <dbReference type="ARBA" id="ARBA00023004"/>
    </source>
</evidence>
<keyword evidence="7" id="KW-0408">Iron</keyword>
<dbReference type="SFLD" id="SFLDS00029">
    <property type="entry name" value="Radical_SAM"/>
    <property type="match status" value="1"/>
</dbReference>
<name>A0A0W8FML4_9ZZZZ</name>
<dbReference type="InterPro" id="IPR013785">
    <property type="entry name" value="Aldolase_TIM"/>
</dbReference>
<keyword evidence="3" id="KW-0004">4Fe-4S</keyword>
<dbReference type="PROSITE" id="PS51918">
    <property type="entry name" value="RADICAL_SAM"/>
    <property type="match status" value="1"/>
</dbReference>
<evidence type="ECO:0000256" key="6">
    <source>
        <dbReference type="ARBA" id="ARBA00023002"/>
    </source>
</evidence>
<evidence type="ECO:0000256" key="5">
    <source>
        <dbReference type="ARBA" id="ARBA00022723"/>
    </source>
</evidence>
<keyword evidence="6 11" id="KW-0560">Oxidoreductase</keyword>
<dbReference type="SUPFAM" id="SSF102114">
    <property type="entry name" value="Radical SAM enzymes"/>
    <property type="match status" value="1"/>
</dbReference>
<keyword evidence="11" id="KW-0456">Lyase</keyword>
<dbReference type="CDD" id="cd01335">
    <property type="entry name" value="Radical_SAM"/>
    <property type="match status" value="1"/>
</dbReference>
<dbReference type="EMBL" id="LNQE01000986">
    <property type="protein sequence ID" value="KUG22107.1"/>
    <property type="molecule type" value="Genomic_DNA"/>
</dbReference>
<comment type="similarity">
    <text evidence="2">Belongs to the organic radical-activating enzymes family.</text>
</comment>
<dbReference type="Gene3D" id="3.30.70.20">
    <property type="match status" value="1"/>
</dbReference>
<dbReference type="GO" id="GO:0046872">
    <property type="term" value="F:metal ion binding"/>
    <property type="evidence" value="ECO:0007669"/>
    <property type="project" value="UniProtKB-KW"/>
</dbReference>
<dbReference type="InterPro" id="IPR017896">
    <property type="entry name" value="4Fe4S_Fe-S-bd"/>
</dbReference>
<dbReference type="GO" id="GO:0016829">
    <property type="term" value="F:lyase activity"/>
    <property type="evidence" value="ECO:0007669"/>
    <property type="project" value="UniProtKB-KW"/>
</dbReference>
<evidence type="ECO:0000256" key="8">
    <source>
        <dbReference type="ARBA" id="ARBA00023014"/>
    </source>
</evidence>
<proteinExistence type="inferred from homology"/>